<accession>A0A9D1KYS0</accession>
<dbReference type="InterPro" id="IPR035069">
    <property type="entry name" value="TTHA1013/TTHA0281-like"/>
</dbReference>
<dbReference type="SUPFAM" id="SSF143100">
    <property type="entry name" value="TTHA1013/TTHA0281-like"/>
    <property type="match status" value="1"/>
</dbReference>
<evidence type="ECO:0008006" key="3">
    <source>
        <dbReference type="Google" id="ProtNLM"/>
    </source>
</evidence>
<reference evidence="1" key="1">
    <citation type="submission" date="2020-10" db="EMBL/GenBank/DDBJ databases">
        <authorList>
            <person name="Gilroy R."/>
        </authorList>
    </citation>
    <scope>NUCLEOTIDE SEQUENCE</scope>
    <source>
        <strain evidence="1">CHK195-11698</strain>
    </source>
</reference>
<evidence type="ECO:0000313" key="2">
    <source>
        <dbReference type="Proteomes" id="UP000824175"/>
    </source>
</evidence>
<dbReference type="Proteomes" id="UP000824175">
    <property type="component" value="Unassembled WGS sequence"/>
</dbReference>
<name>A0A9D1KYS0_9FIRM</name>
<organism evidence="1 2">
    <name type="scientific">Candidatus Fimiplasma intestinipullorum</name>
    <dbReference type="NCBI Taxonomy" id="2840825"/>
    <lineage>
        <taxon>Bacteria</taxon>
        <taxon>Bacillati</taxon>
        <taxon>Bacillota</taxon>
        <taxon>Clostridia</taxon>
        <taxon>Eubacteriales</taxon>
        <taxon>Candidatus Fimiplasma</taxon>
    </lineage>
</organism>
<gene>
    <name evidence="1" type="ORF">IAD15_01960</name>
</gene>
<dbReference type="EMBL" id="DVMJ01000014">
    <property type="protein sequence ID" value="HIU12823.1"/>
    <property type="molecule type" value="Genomic_DNA"/>
</dbReference>
<reference evidence="1" key="2">
    <citation type="journal article" date="2021" name="PeerJ">
        <title>Extensive microbial diversity within the chicken gut microbiome revealed by metagenomics and culture.</title>
        <authorList>
            <person name="Gilroy R."/>
            <person name="Ravi A."/>
            <person name="Getino M."/>
            <person name="Pursley I."/>
            <person name="Horton D.L."/>
            <person name="Alikhan N.F."/>
            <person name="Baker D."/>
            <person name="Gharbi K."/>
            <person name="Hall N."/>
            <person name="Watson M."/>
            <person name="Adriaenssens E.M."/>
            <person name="Foster-Nyarko E."/>
            <person name="Jarju S."/>
            <person name="Secka A."/>
            <person name="Antonio M."/>
            <person name="Oren A."/>
            <person name="Chaudhuri R.R."/>
            <person name="La Ragione R."/>
            <person name="Hildebrand F."/>
            <person name="Pallen M.J."/>
        </authorList>
    </citation>
    <scope>NUCLEOTIDE SEQUENCE</scope>
    <source>
        <strain evidence="1">CHK195-11698</strain>
    </source>
</reference>
<comment type="caution">
    <text evidence="1">The sequence shown here is derived from an EMBL/GenBank/DDBJ whole genome shotgun (WGS) entry which is preliminary data.</text>
</comment>
<protein>
    <recommendedName>
        <fullName evidence="3">HicB-like antitoxin of toxin-antitoxin system domain-containing protein</fullName>
    </recommendedName>
</protein>
<evidence type="ECO:0000313" key="1">
    <source>
        <dbReference type="EMBL" id="HIU12823.1"/>
    </source>
</evidence>
<sequence>MSITYPACFFKEENGYSVIFSDLNDLSTCDETFKGAMKMATDCLAGYLYLAKRDGEDIPLPSKQEKIDPDAIAKRIGFEPGPSLIIPITVDVDDYANIYFKSQLNQ</sequence>
<dbReference type="AlphaFoldDB" id="A0A9D1KYS0"/>
<proteinExistence type="predicted"/>
<dbReference type="Gene3D" id="3.30.160.250">
    <property type="match status" value="1"/>
</dbReference>